<accession>A0A8J4QMS8</accession>
<comment type="caution">
    <text evidence="1">The sequence shown here is derived from an EMBL/GenBank/DDBJ whole genome shotgun (WGS) entry which is preliminary data.</text>
</comment>
<dbReference type="Proteomes" id="UP000737018">
    <property type="component" value="Unassembled WGS sequence"/>
</dbReference>
<proteinExistence type="predicted"/>
<feature type="non-terminal residue" evidence="1">
    <location>
        <position position="1"/>
    </location>
</feature>
<evidence type="ECO:0000313" key="2">
    <source>
        <dbReference type="Proteomes" id="UP000737018"/>
    </source>
</evidence>
<reference evidence="1" key="1">
    <citation type="submission" date="2020-03" db="EMBL/GenBank/DDBJ databases">
        <title>Castanea mollissima Vanexum genome sequencing.</title>
        <authorList>
            <person name="Staton M."/>
        </authorList>
    </citation>
    <scope>NUCLEOTIDE SEQUENCE</scope>
    <source>
        <tissue evidence="1">Leaf</tissue>
    </source>
</reference>
<organism evidence="1 2">
    <name type="scientific">Castanea mollissima</name>
    <name type="common">Chinese chestnut</name>
    <dbReference type="NCBI Taxonomy" id="60419"/>
    <lineage>
        <taxon>Eukaryota</taxon>
        <taxon>Viridiplantae</taxon>
        <taxon>Streptophyta</taxon>
        <taxon>Embryophyta</taxon>
        <taxon>Tracheophyta</taxon>
        <taxon>Spermatophyta</taxon>
        <taxon>Magnoliopsida</taxon>
        <taxon>eudicotyledons</taxon>
        <taxon>Gunneridae</taxon>
        <taxon>Pentapetalae</taxon>
        <taxon>rosids</taxon>
        <taxon>fabids</taxon>
        <taxon>Fagales</taxon>
        <taxon>Fagaceae</taxon>
        <taxon>Castanea</taxon>
    </lineage>
</organism>
<dbReference type="AlphaFoldDB" id="A0A8J4QMS8"/>
<gene>
    <name evidence="1" type="ORF">CMV_024429</name>
</gene>
<keyword evidence="2" id="KW-1185">Reference proteome</keyword>
<sequence>MSSLLCPQPKKLALPTQHWGCPLHSMLTPTRGWLFRKLIPTTLTTRNFLEREKKKKKNVGILSDIAASDDGDGCDDLEVFRGSPCPQIRSLHRWIHLVLLSLSHHPRTRRHLDHNNGPLQWRDIFLLELFILEYFFTYLMKNCLMQYWIYVQE</sequence>
<dbReference type="EMBL" id="JRKL02005900">
    <property type="protein sequence ID" value="KAF3949734.1"/>
    <property type="molecule type" value="Genomic_DNA"/>
</dbReference>
<name>A0A8J4QMS8_9ROSI</name>
<protein>
    <submittedName>
        <fullName evidence="1">Uncharacterized protein</fullName>
    </submittedName>
</protein>
<evidence type="ECO:0000313" key="1">
    <source>
        <dbReference type="EMBL" id="KAF3949734.1"/>
    </source>
</evidence>